<dbReference type="InterPro" id="IPR017853">
    <property type="entry name" value="GH"/>
</dbReference>
<dbReference type="SUPFAM" id="SSF49452">
    <property type="entry name" value="Starch-binding domain-like"/>
    <property type="match status" value="1"/>
</dbReference>
<dbReference type="SMART" id="SM00642">
    <property type="entry name" value="Aamy"/>
    <property type="match status" value="1"/>
</dbReference>
<dbReference type="GO" id="GO:0009313">
    <property type="term" value="P:oligosaccharide catabolic process"/>
    <property type="evidence" value="ECO:0007669"/>
    <property type="project" value="TreeGrafter"/>
</dbReference>
<dbReference type="GO" id="GO:0043169">
    <property type="term" value="F:cation binding"/>
    <property type="evidence" value="ECO:0007669"/>
    <property type="project" value="InterPro"/>
</dbReference>
<dbReference type="Pfam" id="PF00128">
    <property type="entry name" value="Alpha-amylase"/>
    <property type="match status" value="1"/>
</dbReference>
<dbReference type="GO" id="GO:0030246">
    <property type="term" value="F:carbohydrate binding"/>
    <property type="evidence" value="ECO:0007669"/>
    <property type="project" value="InterPro"/>
</dbReference>
<dbReference type="PANTHER" id="PTHR10357:SF179">
    <property type="entry name" value="NEUTRAL AND BASIC AMINO ACID TRANSPORT PROTEIN RBAT"/>
    <property type="match status" value="1"/>
</dbReference>
<comment type="caution">
    <text evidence="4">The sequence shown here is derived from an EMBL/GenBank/DDBJ whole genome shotgun (WGS) entry which is preliminary data.</text>
</comment>
<dbReference type="Pfam" id="PF18962">
    <property type="entry name" value="Por_Secre_tail"/>
    <property type="match status" value="1"/>
</dbReference>
<evidence type="ECO:0000259" key="3">
    <source>
        <dbReference type="SMART" id="SM00642"/>
    </source>
</evidence>
<dbReference type="Pfam" id="PF22058">
    <property type="entry name" value="X25_BaPul_like"/>
    <property type="match status" value="1"/>
</dbReference>
<dbReference type="Gene3D" id="3.90.400.10">
    <property type="entry name" value="Oligo-1,6-glucosidase, Domain 2"/>
    <property type="match status" value="1"/>
</dbReference>
<evidence type="ECO:0000313" key="5">
    <source>
        <dbReference type="Proteomes" id="UP000326380"/>
    </source>
</evidence>
<reference evidence="4 5" key="1">
    <citation type="submission" date="2019-09" db="EMBL/GenBank/DDBJ databases">
        <title>Genome sequence of Hymenobacter sp. M3.</title>
        <authorList>
            <person name="Srinivasan S."/>
        </authorList>
    </citation>
    <scope>NUCLEOTIDE SEQUENCE [LARGE SCALE GENOMIC DNA]</scope>
    <source>
        <strain evidence="4 5">M3</strain>
    </source>
</reference>
<gene>
    <name evidence="4" type="ORF">F0P96_15435</name>
</gene>
<dbReference type="Gene3D" id="3.20.20.80">
    <property type="entry name" value="Glycosidases"/>
    <property type="match status" value="1"/>
</dbReference>
<evidence type="ECO:0000256" key="2">
    <source>
        <dbReference type="RuleBase" id="RU003615"/>
    </source>
</evidence>
<dbReference type="AlphaFoldDB" id="A0AA88FJ01"/>
<name>A0AA88FJ01_9BACT</name>
<dbReference type="InterPro" id="IPR006046">
    <property type="entry name" value="Alpha_amylase"/>
</dbReference>
<evidence type="ECO:0000313" key="4">
    <source>
        <dbReference type="EMBL" id="KAA9331623.1"/>
    </source>
</evidence>
<dbReference type="Proteomes" id="UP000326380">
    <property type="component" value="Unassembled WGS sequence"/>
</dbReference>
<evidence type="ECO:0000256" key="1">
    <source>
        <dbReference type="ARBA" id="ARBA00008061"/>
    </source>
</evidence>
<dbReference type="EMBL" id="VTWU01000005">
    <property type="protein sequence ID" value="KAA9331623.1"/>
    <property type="molecule type" value="Genomic_DNA"/>
</dbReference>
<dbReference type="Gene3D" id="2.60.40.1180">
    <property type="entry name" value="Golgi alpha-mannosidase II"/>
    <property type="match status" value="1"/>
</dbReference>
<dbReference type="InterPro" id="IPR045857">
    <property type="entry name" value="O16G_dom_2"/>
</dbReference>
<comment type="similarity">
    <text evidence="1 2">Belongs to the glycosyl hydrolase 13 family.</text>
</comment>
<dbReference type="InterPro" id="IPR014756">
    <property type="entry name" value="Ig_E-set"/>
</dbReference>
<dbReference type="InterPro" id="IPR013780">
    <property type="entry name" value="Glyco_hydro_b"/>
</dbReference>
<keyword evidence="5" id="KW-1185">Reference proteome</keyword>
<dbReference type="InterPro" id="IPR006047">
    <property type="entry name" value="GH13_cat_dom"/>
</dbReference>
<dbReference type="SUPFAM" id="SSF51011">
    <property type="entry name" value="Glycosyl hydrolase domain"/>
    <property type="match status" value="1"/>
</dbReference>
<dbReference type="InterPro" id="IPR013784">
    <property type="entry name" value="Carb-bd-like_fold"/>
</dbReference>
<dbReference type="PRINTS" id="PR00110">
    <property type="entry name" value="ALPHAAMYLASE"/>
</dbReference>
<protein>
    <submittedName>
        <fullName evidence="4">T9SS type A sorting domain-containing protein</fullName>
    </submittedName>
</protein>
<dbReference type="InterPro" id="IPR054409">
    <property type="entry name" value="X25_BaPul-like"/>
</dbReference>
<dbReference type="PANTHER" id="PTHR10357">
    <property type="entry name" value="ALPHA-AMYLASE FAMILY MEMBER"/>
    <property type="match status" value="1"/>
</dbReference>
<proteinExistence type="inferred from homology"/>
<dbReference type="InterPro" id="IPR013783">
    <property type="entry name" value="Ig-like_fold"/>
</dbReference>
<dbReference type="NCBIfam" id="TIGR04183">
    <property type="entry name" value="Por_Secre_tail"/>
    <property type="match status" value="1"/>
</dbReference>
<sequence length="888" mass="95362">MPHFPTIRQNFRAKAHCCNRIVLLQPVTGRFFARMKHLLPLLLLLVGFTSARAGQVTFRVDMSQQTVPATGVHVAGNFQAAAGFPANWNPATTALTDADNDHVWEVTVTVPAGVYLYKFVNGNGWPGAELPPASCGVDDGGGNINREVVVGGTDVRLPIVAFGDCATQLRFAVDMNGQTVTTAGVHVIGNFQALAGYGTNNDATAVPLRDADGDGVYEVQISLPAPGLFQYRFVNGSTLAGAETVPAACGTADGTGTLTRVVAATAAVNAPPALCFGGCASCSGVPTAAYPTYWWNDAVFYEVFVRSFYDSNGDGRGDFAGLTQKLDYLNDGNPNTTTDLGVTGLWLMPMMESPSYHGYDVTNYKATEPDYGTMAEFEAFLAAAHQRGIKVIIDLVLNHASSQHPWFTQSASSTSNPYRDWFRWSAANPGYLGPQGQQVWYPRNGSYYYAVFWDGMPDLNWRNPQLKAAMWDASRFWLRKGVDGYRLDAVRYLMEDGTTLAEAPSTFSLLQEFHDSLKAVNPAAVSVGEAWTATRAVVPYVQNNRLDLCFEFDLAAALINGLNQGNATALRSQLNLVNTLYPRLQYATFLTNHDQNRVLDALGSNLARMKQAAALYLTMPGVPFLYYGEEVGMAGSGADEDKRRPMQWTAGSRAGFTTGTPWRTINANYPQFNVATMQADPASLLNHYKKLIGLRNANEALRKGYYLPATASAAPVLAYARVYGPEAVLVVANLGSSPASNTALSVAVSTLAAGSYQATDLYSGQAAGTLTVDAQGGFSNWAPGLTALGANETWVLRLQPPGPLSATRPAALALSLYPNPTKGSVRLGLATSGQHQLQAFDLTGRLVHTTQFSGSSYVLDTTGWAAGTYFVRVQSDAAAAVQRLVVEP</sequence>
<dbReference type="SUPFAM" id="SSF51445">
    <property type="entry name" value="(Trans)glycosidases"/>
    <property type="match status" value="1"/>
</dbReference>
<dbReference type="Gene3D" id="2.60.40.10">
    <property type="entry name" value="Immunoglobulins"/>
    <property type="match status" value="2"/>
</dbReference>
<dbReference type="CDD" id="cd11316">
    <property type="entry name" value="AmyAc_bac2_AmyA"/>
    <property type="match status" value="1"/>
</dbReference>
<organism evidence="4 5">
    <name type="scientific">Hymenobacter busanensis</name>
    <dbReference type="NCBI Taxonomy" id="2607656"/>
    <lineage>
        <taxon>Bacteria</taxon>
        <taxon>Pseudomonadati</taxon>
        <taxon>Bacteroidota</taxon>
        <taxon>Cytophagia</taxon>
        <taxon>Cytophagales</taxon>
        <taxon>Hymenobacteraceae</taxon>
        <taxon>Hymenobacter</taxon>
    </lineage>
</organism>
<dbReference type="GO" id="GO:0004556">
    <property type="term" value="F:alpha-amylase activity"/>
    <property type="evidence" value="ECO:0007669"/>
    <property type="project" value="InterPro"/>
</dbReference>
<dbReference type="InterPro" id="IPR026444">
    <property type="entry name" value="Secre_tail"/>
</dbReference>
<accession>A0AA88FJ01</accession>
<feature type="domain" description="Glycosyl hydrolase family 13 catalytic" evidence="3">
    <location>
        <begin position="302"/>
        <end position="695"/>
    </location>
</feature>
<dbReference type="SUPFAM" id="SSF81296">
    <property type="entry name" value="E set domains"/>
    <property type="match status" value="1"/>
</dbReference>